<name>A0ABU3K729_9BACT</name>
<dbReference type="PROSITE" id="PS50893">
    <property type="entry name" value="ABC_TRANSPORTER_2"/>
    <property type="match status" value="1"/>
</dbReference>
<dbReference type="InterPro" id="IPR003439">
    <property type="entry name" value="ABC_transporter-like_ATP-bd"/>
</dbReference>
<dbReference type="SMART" id="SM00382">
    <property type="entry name" value="AAA"/>
    <property type="match status" value="1"/>
</dbReference>
<evidence type="ECO:0000313" key="7">
    <source>
        <dbReference type="Proteomes" id="UP001250932"/>
    </source>
</evidence>
<keyword evidence="7" id="KW-1185">Reference proteome</keyword>
<reference evidence="6 7" key="1">
    <citation type="journal article" date="2023" name="ISME J.">
        <title>Cultivation and genomic characterization of novel and ubiquitous marine nitrite-oxidizing bacteria from the Nitrospirales.</title>
        <authorList>
            <person name="Mueller A.J."/>
            <person name="Daebeler A."/>
            <person name="Herbold C.W."/>
            <person name="Kirkegaard R.H."/>
            <person name="Daims H."/>
        </authorList>
    </citation>
    <scope>NUCLEOTIDE SEQUENCE [LARGE SCALE GENOMIC DNA]</scope>
    <source>
        <strain evidence="6 7">EB</strain>
    </source>
</reference>
<evidence type="ECO:0000256" key="3">
    <source>
        <dbReference type="ARBA" id="ARBA00022741"/>
    </source>
</evidence>
<proteinExistence type="inferred from homology"/>
<evidence type="ECO:0000313" key="6">
    <source>
        <dbReference type="EMBL" id="MDT7042250.1"/>
    </source>
</evidence>
<evidence type="ECO:0000256" key="1">
    <source>
        <dbReference type="ARBA" id="ARBA00005417"/>
    </source>
</evidence>
<dbReference type="InterPro" id="IPR017871">
    <property type="entry name" value="ABC_transporter-like_CS"/>
</dbReference>
<evidence type="ECO:0000256" key="2">
    <source>
        <dbReference type="ARBA" id="ARBA00022448"/>
    </source>
</evidence>
<protein>
    <submittedName>
        <fullName evidence="6">ATP-binding cassette domain-containing protein</fullName>
    </submittedName>
</protein>
<gene>
    <name evidence="6" type="ORF">PPG34_07790</name>
</gene>
<accession>A0ABU3K729</accession>
<dbReference type="SUPFAM" id="SSF52540">
    <property type="entry name" value="P-loop containing nucleoside triphosphate hydrolases"/>
    <property type="match status" value="1"/>
</dbReference>
<dbReference type="Gene3D" id="3.40.50.300">
    <property type="entry name" value="P-loop containing nucleotide triphosphate hydrolases"/>
    <property type="match status" value="1"/>
</dbReference>
<comment type="caution">
    <text evidence="6">The sequence shown here is derived from an EMBL/GenBank/DDBJ whole genome shotgun (WGS) entry which is preliminary data.</text>
</comment>
<dbReference type="EMBL" id="JAQOUE010000001">
    <property type="protein sequence ID" value="MDT7042250.1"/>
    <property type="molecule type" value="Genomic_DNA"/>
</dbReference>
<dbReference type="RefSeq" id="WP_313832628.1">
    <property type="nucleotide sequence ID" value="NZ_JAQOUE010000001.1"/>
</dbReference>
<dbReference type="GO" id="GO:0005524">
    <property type="term" value="F:ATP binding"/>
    <property type="evidence" value="ECO:0007669"/>
    <property type="project" value="UniProtKB-KW"/>
</dbReference>
<sequence length="250" mass="28032">MKSPVLSLHDVCKTFGPHVQALQDLNLNIFHGETVVLIGESGSGKTTLLRMLNGLEHPTSGAVRIHGESIHGRDPIEIRRHIGYVQQDGGLLPHWTVEENIGLVPLLLGWDVDTRAARVEALLELIHLDPSQFRTRYPIQLSGGQRQRVAFARALAADPDIILFDEPFGALDAITRHQLQEEFLELKQRLNKTLTMVTHDIDEAFLLGDRIAVLKDGHLLQFGSPEELLYAPAHEYISHLLQHRSRGRDS</sequence>
<dbReference type="InterPro" id="IPR027417">
    <property type="entry name" value="P-loop_NTPase"/>
</dbReference>
<keyword evidence="2" id="KW-0813">Transport</keyword>
<dbReference type="InterPro" id="IPR003593">
    <property type="entry name" value="AAA+_ATPase"/>
</dbReference>
<evidence type="ECO:0000256" key="4">
    <source>
        <dbReference type="ARBA" id="ARBA00022840"/>
    </source>
</evidence>
<feature type="domain" description="ABC transporter" evidence="5">
    <location>
        <begin position="6"/>
        <end position="241"/>
    </location>
</feature>
<dbReference type="PROSITE" id="PS00675">
    <property type="entry name" value="SIGMA54_INTERACT_1"/>
    <property type="match status" value="1"/>
</dbReference>
<dbReference type="PANTHER" id="PTHR43117:SF4">
    <property type="entry name" value="OSMOPROTECTANT IMPORT ATP-BINDING PROTEIN OSMV"/>
    <property type="match status" value="1"/>
</dbReference>
<keyword evidence="4 6" id="KW-0067">ATP-binding</keyword>
<evidence type="ECO:0000259" key="5">
    <source>
        <dbReference type="PROSITE" id="PS50893"/>
    </source>
</evidence>
<dbReference type="Proteomes" id="UP001250932">
    <property type="component" value="Unassembled WGS sequence"/>
</dbReference>
<comment type="similarity">
    <text evidence="1">Belongs to the ABC transporter superfamily.</text>
</comment>
<keyword evidence="3" id="KW-0547">Nucleotide-binding</keyword>
<dbReference type="InterPro" id="IPR025662">
    <property type="entry name" value="Sigma_54_int_dom_ATP-bd_1"/>
</dbReference>
<dbReference type="Pfam" id="PF00005">
    <property type="entry name" value="ABC_tran"/>
    <property type="match status" value="1"/>
</dbReference>
<dbReference type="PROSITE" id="PS00211">
    <property type="entry name" value="ABC_TRANSPORTER_1"/>
    <property type="match status" value="1"/>
</dbReference>
<dbReference type="PANTHER" id="PTHR43117">
    <property type="entry name" value="OSMOPROTECTANT IMPORT ATP-BINDING PROTEIN OSMV"/>
    <property type="match status" value="1"/>
</dbReference>
<organism evidence="6 7">
    <name type="scientific">Candidatus Nitronereus thalassa</name>
    <dbReference type="NCBI Taxonomy" id="3020898"/>
    <lineage>
        <taxon>Bacteria</taxon>
        <taxon>Pseudomonadati</taxon>
        <taxon>Nitrospirota</taxon>
        <taxon>Nitrospiria</taxon>
        <taxon>Nitrospirales</taxon>
        <taxon>Nitrospiraceae</taxon>
        <taxon>Candidatus Nitronereus</taxon>
    </lineage>
</organism>